<dbReference type="Pfam" id="PF13177">
    <property type="entry name" value="DNA_pol3_delta2"/>
    <property type="match status" value="1"/>
</dbReference>
<dbReference type="InterPro" id="IPR050238">
    <property type="entry name" value="DNA_Rep/Repair_Clamp_Loader"/>
</dbReference>
<dbReference type="STRING" id="1798697.A2373_00495"/>
<dbReference type="PANTHER" id="PTHR11669">
    <property type="entry name" value="REPLICATION FACTOR C / DNA POLYMERASE III GAMMA-TAU SUBUNIT"/>
    <property type="match status" value="1"/>
</dbReference>
<sequence>MWYNFAMNSVIGHEKILNYFDKVVETGNLSHAYIFSGPEHLGKKFVAENISAKLFGISLEKLLTYPDYLLVDQEISQKTGKLKKNIDADQMRDVKIFLSQKGFMGGYKVAVVDNAEKLNNSSANVILKTLEEPKGKSVLFLIARNYELLLPTIRSRCQTINFSVVSKKTIKEGVLRKGVSESEADEIVKLSGGLPGLALGWVDDKDSYNEYKKEIFRFITLFNRPFYEKLEKVEDVFGDKVDHIASREKLMKEIDIWQSVLRGLLHSNNNLLEAKLKLKVGDGPILKIMNKLKEARLQLENNIHPRILIEQMLLEMP</sequence>
<comment type="caution">
    <text evidence="1">The sequence shown here is derived from an EMBL/GenBank/DDBJ whole genome shotgun (WGS) entry which is preliminary data.</text>
</comment>
<dbReference type="PANTHER" id="PTHR11669:SF8">
    <property type="entry name" value="DNA POLYMERASE III SUBUNIT DELTA"/>
    <property type="match status" value="1"/>
</dbReference>
<dbReference type="GO" id="GO:0006261">
    <property type="term" value="P:DNA-templated DNA replication"/>
    <property type="evidence" value="ECO:0007669"/>
    <property type="project" value="TreeGrafter"/>
</dbReference>
<dbReference type="AlphaFoldDB" id="A0A1F6NJP7"/>
<organism evidence="1 2">
    <name type="scientific">Candidatus Magasanikbacteria bacterium RIFOXYB1_FULL_40_15</name>
    <dbReference type="NCBI Taxonomy" id="1798697"/>
    <lineage>
        <taxon>Bacteria</taxon>
        <taxon>Candidatus Magasanikiibacteriota</taxon>
    </lineage>
</organism>
<evidence type="ECO:0000313" key="1">
    <source>
        <dbReference type="EMBL" id="OGH84023.1"/>
    </source>
</evidence>
<name>A0A1F6NJP7_9BACT</name>
<evidence type="ECO:0008006" key="3">
    <source>
        <dbReference type="Google" id="ProtNLM"/>
    </source>
</evidence>
<dbReference type="Proteomes" id="UP000176300">
    <property type="component" value="Unassembled WGS sequence"/>
</dbReference>
<dbReference type="Gene3D" id="3.40.50.300">
    <property type="entry name" value="P-loop containing nucleotide triphosphate hydrolases"/>
    <property type="match status" value="1"/>
</dbReference>
<gene>
    <name evidence="1" type="ORF">A2373_00495</name>
</gene>
<reference evidence="1 2" key="1">
    <citation type="journal article" date="2016" name="Nat. Commun.">
        <title>Thousands of microbial genomes shed light on interconnected biogeochemical processes in an aquifer system.</title>
        <authorList>
            <person name="Anantharaman K."/>
            <person name="Brown C.T."/>
            <person name="Hug L.A."/>
            <person name="Sharon I."/>
            <person name="Castelle C.J."/>
            <person name="Probst A.J."/>
            <person name="Thomas B.C."/>
            <person name="Singh A."/>
            <person name="Wilkins M.J."/>
            <person name="Karaoz U."/>
            <person name="Brodie E.L."/>
            <person name="Williams K.H."/>
            <person name="Hubbard S.S."/>
            <person name="Banfield J.F."/>
        </authorList>
    </citation>
    <scope>NUCLEOTIDE SEQUENCE [LARGE SCALE GENOMIC DNA]</scope>
</reference>
<accession>A0A1F6NJP7</accession>
<dbReference type="SUPFAM" id="SSF52540">
    <property type="entry name" value="P-loop containing nucleoside triphosphate hydrolases"/>
    <property type="match status" value="1"/>
</dbReference>
<dbReference type="InterPro" id="IPR027417">
    <property type="entry name" value="P-loop_NTPase"/>
</dbReference>
<protein>
    <recommendedName>
        <fullName evidence="3">DNA polymerase III subunit delta</fullName>
    </recommendedName>
</protein>
<proteinExistence type="predicted"/>
<dbReference type="EMBL" id="MFQS01000005">
    <property type="protein sequence ID" value="OGH84023.1"/>
    <property type="molecule type" value="Genomic_DNA"/>
</dbReference>
<evidence type="ECO:0000313" key="2">
    <source>
        <dbReference type="Proteomes" id="UP000176300"/>
    </source>
</evidence>